<sequence>MLGLFFEVVIFILELHYSETSLEEAAFTMTLPTLTFTSRQLD</sequence>
<evidence type="ECO:0000313" key="2">
    <source>
        <dbReference type="EMBL" id="ART31030.1"/>
    </source>
</evidence>
<geneLocation type="mitochondrion" evidence="2"/>
<name>A0A1Y0B0V0_9LAMI</name>
<organism evidence="2">
    <name type="scientific">Utricularia reniformis</name>
    <dbReference type="NCBI Taxonomy" id="192314"/>
    <lineage>
        <taxon>Eukaryota</taxon>
        <taxon>Viridiplantae</taxon>
        <taxon>Streptophyta</taxon>
        <taxon>Embryophyta</taxon>
        <taxon>Tracheophyta</taxon>
        <taxon>Spermatophyta</taxon>
        <taxon>Magnoliopsida</taxon>
        <taxon>eudicotyledons</taxon>
        <taxon>Gunneridae</taxon>
        <taxon>Pentapetalae</taxon>
        <taxon>asterids</taxon>
        <taxon>lamiids</taxon>
        <taxon>Lamiales</taxon>
        <taxon>Lentibulariaceae</taxon>
        <taxon>Utricularia</taxon>
    </lineage>
</organism>
<proteinExistence type="predicted"/>
<evidence type="ECO:0000256" key="1">
    <source>
        <dbReference type="SAM" id="SignalP"/>
    </source>
</evidence>
<dbReference type="EMBL" id="KY774314">
    <property type="protein sequence ID" value="ART31030.1"/>
    <property type="molecule type" value="Genomic_DNA"/>
</dbReference>
<accession>A0A1Y0B0V0</accession>
<keyword evidence="2" id="KW-0496">Mitochondrion</keyword>
<gene>
    <name evidence="2" type="ORF">AEK19_MT0789</name>
</gene>
<protein>
    <submittedName>
        <fullName evidence="2">Uncharacterized protein</fullName>
    </submittedName>
</protein>
<feature type="chain" id="PRO_5012055869" evidence="1">
    <location>
        <begin position="21"/>
        <end position="42"/>
    </location>
</feature>
<dbReference type="AlphaFoldDB" id="A0A1Y0B0V0"/>
<keyword evidence="1" id="KW-0732">Signal</keyword>
<reference evidence="2" key="1">
    <citation type="submission" date="2017-03" db="EMBL/GenBank/DDBJ databases">
        <title>The mitochondrial genome of the carnivorous plant Utricularia reniformis (Lentibulariaceae): structure, comparative analysis and evolutionary landmarks.</title>
        <authorList>
            <person name="Silva S.R."/>
            <person name="Alvarenga D.O."/>
            <person name="Michael T.P."/>
            <person name="Miranda V.F.O."/>
            <person name="Varani A.M."/>
        </authorList>
    </citation>
    <scope>NUCLEOTIDE SEQUENCE</scope>
</reference>
<feature type="signal peptide" evidence="1">
    <location>
        <begin position="1"/>
        <end position="20"/>
    </location>
</feature>